<evidence type="ECO:0000313" key="2">
    <source>
        <dbReference type="Proteomes" id="UP001183410"/>
    </source>
</evidence>
<dbReference type="SUPFAM" id="SSF52540">
    <property type="entry name" value="P-loop containing nucleoside triphosphate hydrolases"/>
    <property type="match status" value="1"/>
</dbReference>
<protein>
    <recommendedName>
        <fullName evidence="3">ATP-binding protein</fullName>
    </recommendedName>
</protein>
<dbReference type="Proteomes" id="UP001183410">
    <property type="component" value="Unassembled WGS sequence"/>
</dbReference>
<name>A0ABU2JRX4_9ACTN</name>
<gene>
    <name evidence="1" type="ORF">RM844_14375</name>
</gene>
<sequence length="162" mass="17445">MTGAPGSGKSTLLPHLVKYPFAAVDFDELLEPDGSVLGEKIASAAASHRWPAYNRLWVRIIAMMLRADRPVLVLCPLTPEEWARAAAGVAGLPPVAWARLDCDDADRRARLAARGWDGGRVEDALADARELRRVISREFTTSGRAAPDVAAELSAWVGDSEG</sequence>
<evidence type="ECO:0008006" key="3">
    <source>
        <dbReference type="Google" id="ProtNLM"/>
    </source>
</evidence>
<dbReference type="Gene3D" id="3.40.50.300">
    <property type="entry name" value="P-loop containing nucleotide triphosphate hydrolases"/>
    <property type="match status" value="1"/>
</dbReference>
<reference evidence="2" key="1">
    <citation type="submission" date="2023-07" db="EMBL/GenBank/DDBJ databases">
        <title>30 novel species of actinomycetes from the DSMZ collection.</title>
        <authorList>
            <person name="Nouioui I."/>
        </authorList>
    </citation>
    <scope>NUCLEOTIDE SEQUENCE [LARGE SCALE GENOMIC DNA]</scope>
    <source>
        <strain evidence="2">DSM 44915</strain>
    </source>
</reference>
<comment type="caution">
    <text evidence="1">The sequence shown here is derived from an EMBL/GenBank/DDBJ whole genome shotgun (WGS) entry which is preliminary data.</text>
</comment>
<dbReference type="RefSeq" id="WP_311667538.1">
    <property type="nucleotide sequence ID" value="NZ_JAVREO010000007.1"/>
</dbReference>
<dbReference type="InterPro" id="IPR027417">
    <property type="entry name" value="P-loop_NTPase"/>
</dbReference>
<accession>A0ABU2JRX4</accession>
<proteinExistence type="predicted"/>
<dbReference type="EMBL" id="JAVREO010000007">
    <property type="protein sequence ID" value="MDT0267474.1"/>
    <property type="molecule type" value="Genomic_DNA"/>
</dbReference>
<organism evidence="1 2">
    <name type="scientific">Streptomyces chisholmiae</name>
    <dbReference type="NCBI Taxonomy" id="3075540"/>
    <lineage>
        <taxon>Bacteria</taxon>
        <taxon>Bacillati</taxon>
        <taxon>Actinomycetota</taxon>
        <taxon>Actinomycetes</taxon>
        <taxon>Kitasatosporales</taxon>
        <taxon>Streptomycetaceae</taxon>
        <taxon>Streptomyces</taxon>
    </lineage>
</organism>
<evidence type="ECO:0000313" key="1">
    <source>
        <dbReference type="EMBL" id="MDT0267474.1"/>
    </source>
</evidence>
<keyword evidence="2" id="KW-1185">Reference proteome</keyword>
<dbReference type="Pfam" id="PF13671">
    <property type="entry name" value="AAA_33"/>
    <property type="match status" value="1"/>
</dbReference>